<gene>
    <name evidence="2" type="ORF">SAMN02745704_01637</name>
</gene>
<protein>
    <recommendedName>
        <fullName evidence="1">Polysaccharide biosynthesis enzyme WcbI domain-containing protein</fullName>
    </recommendedName>
</protein>
<feature type="domain" description="Polysaccharide biosynthesis enzyme WcbI" evidence="1">
    <location>
        <begin position="55"/>
        <end position="252"/>
    </location>
</feature>
<reference evidence="2 3" key="1">
    <citation type="submission" date="2017-02" db="EMBL/GenBank/DDBJ databases">
        <authorList>
            <person name="Peterson S.W."/>
        </authorList>
    </citation>
    <scope>NUCLEOTIDE SEQUENCE [LARGE SCALE GENOMIC DNA]</scope>
    <source>
        <strain evidence="2 3">DSM 16080</strain>
    </source>
</reference>
<organism evidence="2 3">
    <name type="scientific">Paucidesulfovibrio gracilis DSM 16080</name>
    <dbReference type="NCBI Taxonomy" id="1121449"/>
    <lineage>
        <taxon>Bacteria</taxon>
        <taxon>Pseudomonadati</taxon>
        <taxon>Thermodesulfobacteriota</taxon>
        <taxon>Desulfovibrionia</taxon>
        <taxon>Desulfovibrionales</taxon>
        <taxon>Desulfovibrionaceae</taxon>
        <taxon>Paucidesulfovibrio</taxon>
    </lineage>
</organism>
<proteinExistence type="predicted"/>
<dbReference type="InterPro" id="IPR041307">
    <property type="entry name" value="WcbI"/>
</dbReference>
<dbReference type="AlphaFoldDB" id="A0A1T4X3F4"/>
<dbReference type="Gene3D" id="3.40.50.12080">
    <property type="match status" value="2"/>
</dbReference>
<dbReference type="Proteomes" id="UP000190027">
    <property type="component" value="Unassembled WGS sequence"/>
</dbReference>
<evidence type="ECO:0000259" key="1">
    <source>
        <dbReference type="Pfam" id="PF18588"/>
    </source>
</evidence>
<evidence type="ECO:0000313" key="3">
    <source>
        <dbReference type="Proteomes" id="UP000190027"/>
    </source>
</evidence>
<sequence length="331" mass="38030">MSCRRVRACQTVENMQFAGVACPGWRKPGRWYWIRRIQSRIGKNVMQQPMTDKPLCLIHANCQGEPLAECLRRVPGFGDLFEVRLYTNYIREPVPEADLSRCAVFLYQPLRDEAIWGELTSARLLERLPAGAGSVAIPSMFFRLYWPFWRGGGAFESSHVVLDRLLREGLPKTDLLRVFLRGRVLPGAEIERVTNQSLARERAKEQLTPIKYVDWVCDHFRERLLLNQVNHPGHELLCHVAREVLRLLDVAEPDGGVEPLVPELHPEFRMPVHPVVAAHWGLAFADESTRYPVYGRKLTFAEYAEEYVNARLLGIDDFITYLRARATTADH</sequence>
<name>A0A1T4X3F4_9BACT</name>
<dbReference type="EMBL" id="FUYC01000006">
    <property type="protein sequence ID" value="SKA83401.1"/>
    <property type="molecule type" value="Genomic_DNA"/>
</dbReference>
<keyword evidence="3" id="KW-1185">Reference proteome</keyword>
<evidence type="ECO:0000313" key="2">
    <source>
        <dbReference type="EMBL" id="SKA83401.1"/>
    </source>
</evidence>
<dbReference type="Pfam" id="PF18588">
    <property type="entry name" value="WcbI"/>
    <property type="match status" value="1"/>
</dbReference>
<accession>A0A1T4X3F4</accession>